<dbReference type="KEGG" id="nah:F5544_11410"/>
<dbReference type="RefSeq" id="WP_167473186.1">
    <property type="nucleotide sequence ID" value="NZ_CP046172.1"/>
</dbReference>
<reference evidence="2 3" key="1">
    <citation type="journal article" date="2019" name="ACS Chem. Biol.">
        <title>Identification and Mobilization of a Cryptic Antibiotic Biosynthesis Gene Locus from a Human-Pathogenic Nocardia Isolate.</title>
        <authorList>
            <person name="Herisse M."/>
            <person name="Ishida K."/>
            <person name="Porter J.L."/>
            <person name="Howden B."/>
            <person name="Hertweck C."/>
            <person name="Stinear T.P."/>
            <person name="Pidot S.J."/>
        </authorList>
    </citation>
    <scope>NUCLEOTIDE SEQUENCE [LARGE SCALE GENOMIC DNA]</scope>
    <source>
        <strain evidence="2 3">AUSMDU00012717</strain>
    </source>
</reference>
<evidence type="ECO:0000256" key="1">
    <source>
        <dbReference type="SAM" id="SignalP"/>
    </source>
</evidence>
<evidence type="ECO:0000313" key="3">
    <source>
        <dbReference type="Proteomes" id="UP000503540"/>
    </source>
</evidence>
<dbReference type="AlphaFoldDB" id="A0A6G9YAK1"/>
<keyword evidence="3" id="KW-1185">Reference proteome</keyword>
<feature type="chain" id="PRO_5026276459" description="Prealbumin-like fold domain-containing protein" evidence="1">
    <location>
        <begin position="25"/>
        <end position="118"/>
    </location>
</feature>
<evidence type="ECO:0008006" key="4">
    <source>
        <dbReference type="Google" id="ProtNLM"/>
    </source>
</evidence>
<gene>
    <name evidence="2" type="ORF">F5544_11410</name>
</gene>
<proteinExistence type="predicted"/>
<organism evidence="2 3">
    <name type="scientific">Nocardia arthritidis</name>
    <dbReference type="NCBI Taxonomy" id="228602"/>
    <lineage>
        <taxon>Bacteria</taxon>
        <taxon>Bacillati</taxon>
        <taxon>Actinomycetota</taxon>
        <taxon>Actinomycetes</taxon>
        <taxon>Mycobacteriales</taxon>
        <taxon>Nocardiaceae</taxon>
        <taxon>Nocardia</taxon>
    </lineage>
</organism>
<feature type="signal peptide" evidence="1">
    <location>
        <begin position="1"/>
        <end position="24"/>
    </location>
</feature>
<evidence type="ECO:0000313" key="2">
    <source>
        <dbReference type="EMBL" id="QIS10174.1"/>
    </source>
</evidence>
<name>A0A6G9YAK1_9NOCA</name>
<dbReference type="Proteomes" id="UP000503540">
    <property type="component" value="Chromosome"/>
</dbReference>
<dbReference type="EMBL" id="CP046172">
    <property type="protein sequence ID" value="QIS10174.1"/>
    <property type="molecule type" value="Genomic_DNA"/>
</dbReference>
<keyword evidence="1" id="KW-0732">Signal</keyword>
<sequence length="118" mass="11544">MRSTLIVTSVLGAMVLAAAPVAGADPAQGTLKVQATTGSDPIPVSGLSVGVTTCAAGSVLATLTTGADGTAAHDFAPNCYQAEVTSVPSGCTLASMAYVQVDVRAGVPVVAPFQLHCA</sequence>
<accession>A0A6G9YAK1</accession>
<protein>
    <recommendedName>
        <fullName evidence="4">Prealbumin-like fold domain-containing protein</fullName>
    </recommendedName>
</protein>